<dbReference type="EMBL" id="SMSJ01000289">
    <property type="protein sequence ID" value="TDH54700.1"/>
    <property type="molecule type" value="Genomic_DNA"/>
</dbReference>
<dbReference type="Proteomes" id="UP000295096">
    <property type="component" value="Unassembled WGS sequence"/>
</dbReference>
<name>A0A4R5PZH4_9PROT</name>
<sequence length="104" mass="11476">MVDIIVPVSPQTNGCPGKPGAAQRYITLHMEIDGVRYCRLVETVVRASKHALPADEAERVVAGNEAADDLMQQWERRAAELWEEHELEAAELRKQEANTPPSGG</sequence>
<evidence type="ECO:0000313" key="1">
    <source>
        <dbReference type="EMBL" id="TDH54700.1"/>
    </source>
</evidence>
<gene>
    <name evidence="1" type="ORF">E2C06_36605</name>
</gene>
<reference evidence="1 2" key="1">
    <citation type="journal article" date="2016" name="J. Microbiol.">
        <title>Dankookia rubra gen. nov., sp. nov., an alphaproteobacterium isolated from sediment of a shallow stream.</title>
        <authorList>
            <person name="Kim W.H."/>
            <person name="Kim D.H."/>
            <person name="Kang K."/>
            <person name="Ahn T.Y."/>
        </authorList>
    </citation>
    <scope>NUCLEOTIDE SEQUENCE [LARGE SCALE GENOMIC DNA]</scope>
    <source>
        <strain evidence="1 2">JCM30602</strain>
    </source>
</reference>
<accession>A0A4R5PZH4</accession>
<keyword evidence="2" id="KW-1185">Reference proteome</keyword>
<evidence type="ECO:0000313" key="2">
    <source>
        <dbReference type="Proteomes" id="UP000295096"/>
    </source>
</evidence>
<dbReference type="AlphaFoldDB" id="A0A4R5PZH4"/>
<dbReference type="RefSeq" id="WP_165982923.1">
    <property type="nucleotide sequence ID" value="NZ_SMSJ01000289.1"/>
</dbReference>
<protein>
    <submittedName>
        <fullName evidence="1">Uncharacterized protein</fullName>
    </submittedName>
</protein>
<proteinExistence type="predicted"/>
<organism evidence="1 2">
    <name type="scientific">Dankookia rubra</name>
    <dbReference type="NCBI Taxonomy" id="1442381"/>
    <lineage>
        <taxon>Bacteria</taxon>
        <taxon>Pseudomonadati</taxon>
        <taxon>Pseudomonadota</taxon>
        <taxon>Alphaproteobacteria</taxon>
        <taxon>Acetobacterales</taxon>
        <taxon>Roseomonadaceae</taxon>
        <taxon>Dankookia</taxon>
    </lineage>
</organism>
<comment type="caution">
    <text evidence="1">The sequence shown here is derived from an EMBL/GenBank/DDBJ whole genome shotgun (WGS) entry which is preliminary data.</text>
</comment>